<comment type="similarity">
    <text evidence="1">Belongs to the histidine acid phosphatase family.</text>
</comment>
<dbReference type="Proteomes" id="UP000037751">
    <property type="component" value="Unassembled WGS sequence"/>
</dbReference>
<dbReference type="PANTHER" id="PTHR11567">
    <property type="entry name" value="ACID PHOSPHATASE-RELATED"/>
    <property type="match status" value="1"/>
</dbReference>
<comment type="caution">
    <text evidence="3">The sequence shown here is derived from an EMBL/GenBank/DDBJ whole genome shotgun (WGS) entry which is preliminary data.</text>
</comment>
<dbReference type="Pfam" id="PF00328">
    <property type="entry name" value="His_Phos_2"/>
    <property type="match status" value="1"/>
</dbReference>
<evidence type="ECO:0000313" key="3">
    <source>
        <dbReference type="EMBL" id="KOS13938.1"/>
    </source>
</evidence>
<dbReference type="OrthoDB" id="10257284at2759"/>
<keyword evidence="4" id="KW-1185">Reference proteome</keyword>
<dbReference type="Gene3D" id="3.40.50.1240">
    <property type="entry name" value="Phosphoglycerate mutase-like"/>
    <property type="match status" value="1"/>
</dbReference>
<evidence type="ECO:0000256" key="1">
    <source>
        <dbReference type="ARBA" id="ARBA00005375"/>
    </source>
</evidence>
<dbReference type="VEuPathDB" id="FungiDB:Malapachy_3795"/>
<evidence type="ECO:0000313" key="4">
    <source>
        <dbReference type="Proteomes" id="UP000037751"/>
    </source>
</evidence>
<dbReference type="CDD" id="cd07061">
    <property type="entry name" value="HP_HAP_like"/>
    <property type="match status" value="1"/>
</dbReference>
<dbReference type="RefSeq" id="XP_017991570.1">
    <property type="nucleotide sequence ID" value="XM_018138254.1"/>
</dbReference>
<dbReference type="GO" id="GO:0016791">
    <property type="term" value="F:phosphatase activity"/>
    <property type="evidence" value="ECO:0007669"/>
    <property type="project" value="TreeGrafter"/>
</dbReference>
<dbReference type="InterPro" id="IPR050645">
    <property type="entry name" value="Histidine_acid_phosphatase"/>
</dbReference>
<dbReference type="InterPro" id="IPR033379">
    <property type="entry name" value="Acid_Pase_AS"/>
</dbReference>
<dbReference type="InterPro" id="IPR000560">
    <property type="entry name" value="His_Pase_clade-2"/>
</dbReference>
<proteinExistence type="inferred from homology"/>
<evidence type="ECO:0000256" key="2">
    <source>
        <dbReference type="ARBA" id="ARBA00022801"/>
    </source>
</evidence>
<dbReference type="GeneID" id="28730130"/>
<name>A0A0M8MLF8_9BASI</name>
<dbReference type="PANTHER" id="PTHR11567:SF110">
    <property type="entry name" value="2-PHOSPHOXYLOSE PHOSPHATASE 1"/>
    <property type="match status" value="1"/>
</dbReference>
<dbReference type="STRING" id="77020.A0A0M8MLF8"/>
<dbReference type="AlphaFoldDB" id="A0A0M8MLF8"/>
<organism evidence="3 4">
    <name type="scientific">Malassezia pachydermatis</name>
    <dbReference type="NCBI Taxonomy" id="77020"/>
    <lineage>
        <taxon>Eukaryota</taxon>
        <taxon>Fungi</taxon>
        <taxon>Dikarya</taxon>
        <taxon>Basidiomycota</taxon>
        <taxon>Ustilaginomycotina</taxon>
        <taxon>Malasseziomycetes</taxon>
        <taxon>Malasseziales</taxon>
        <taxon>Malasseziaceae</taxon>
        <taxon>Malassezia</taxon>
    </lineage>
</organism>
<dbReference type="EMBL" id="LGAV01000004">
    <property type="protein sequence ID" value="KOS13938.1"/>
    <property type="molecule type" value="Genomic_DNA"/>
</dbReference>
<dbReference type="InterPro" id="IPR029033">
    <property type="entry name" value="His_PPase_superfam"/>
</dbReference>
<reference evidence="3 4" key="1">
    <citation type="submission" date="2015-07" db="EMBL/GenBank/DDBJ databases">
        <title>Draft Genome Sequence of Malassezia furfur CBS1878 and Malassezia pachydermatis CBS1879.</title>
        <authorList>
            <person name="Triana S."/>
            <person name="Ohm R."/>
            <person name="Gonzalez A."/>
            <person name="DeCock H."/>
            <person name="Restrepo S."/>
            <person name="Celis A."/>
        </authorList>
    </citation>
    <scope>NUCLEOTIDE SEQUENCE [LARGE SCALE GENOMIC DNA]</scope>
    <source>
        <strain evidence="3 4">CBS 1879</strain>
    </source>
</reference>
<protein>
    <submittedName>
        <fullName evidence="3">Phosphoglycerate mutase-like protein</fullName>
    </submittedName>
</protein>
<dbReference type="PROSITE" id="PS00616">
    <property type="entry name" value="HIS_ACID_PHOSPHAT_1"/>
    <property type="match status" value="1"/>
</dbReference>
<accession>A0A0M8MLF8</accession>
<gene>
    <name evidence="3" type="ORF">Malapachy_3795</name>
</gene>
<sequence>MEDESLDTIGVCSSEDRGRLSSTLGWLDPPSHLELLQVFYVLRHGERTPVRRRLTTAEPPLPKRWNMCHTSHKFRQAVLRQSEEDMDSVEPGLARIQRRIEYAPHGESPHVGSSGDCLLGELTDRGRMSMLRIGQALRARYVEAEHLLPSIMSDEHANQVYFRSTYVNRTMQSLDQVIVGLLGDKVGQEGRFTPKVLLRDPFQEDLVPNSRTCPQLAALMTKFEKAAAQFYDPKLAALDSIVAPMDRGFLPRLDQGPKLSGLIDTLRSALVHGISVPPELQEQSVQRLMEDAVIAEWFGGYESSDLEERRKFRRMAMGPFLSSLYGQMERRVTLGDCDPLRLGLYLGHDVTLVGLLHTLDVFNRNWPAFSAGISFELFRDKNASTIAHRDQISDHYVRCRYGDAELHLPGCSAAGKHLPGHPEFCTLEAFREVVVDRLENPQGLTLQEECGAF</sequence>
<dbReference type="SUPFAM" id="SSF53254">
    <property type="entry name" value="Phosphoglycerate mutase-like"/>
    <property type="match status" value="1"/>
</dbReference>
<keyword evidence="2" id="KW-0378">Hydrolase</keyword>